<keyword evidence="1" id="KW-0812">Transmembrane</keyword>
<keyword evidence="1" id="KW-0472">Membrane</keyword>
<feature type="transmembrane region" description="Helical" evidence="1">
    <location>
        <begin position="287"/>
        <end position="304"/>
    </location>
</feature>
<feature type="transmembrane region" description="Helical" evidence="1">
    <location>
        <begin position="243"/>
        <end position="266"/>
    </location>
</feature>
<protein>
    <submittedName>
        <fullName evidence="2">DUF4153 domain-containing protein</fullName>
    </submittedName>
</protein>
<feature type="transmembrane region" description="Helical" evidence="1">
    <location>
        <begin position="216"/>
        <end position="237"/>
    </location>
</feature>
<feature type="transmembrane region" description="Helical" evidence="1">
    <location>
        <begin position="12"/>
        <end position="31"/>
    </location>
</feature>
<proteinExistence type="predicted"/>
<dbReference type="EMBL" id="SSMD01000002">
    <property type="protein sequence ID" value="THD75676.1"/>
    <property type="molecule type" value="Genomic_DNA"/>
</dbReference>
<gene>
    <name evidence="2" type="ORF">E7681_04265</name>
</gene>
<organism evidence="2 3">
    <name type="scientific">Thalassobius vesicularis</name>
    <dbReference type="NCBI Taxonomy" id="1294297"/>
    <lineage>
        <taxon>Bacteria</taxon>
        <taxon>Pseudomonadati</taxon>
        <taxon>Pseudomonadota</taxon>
        <taxon>Alphaproteobacteria</taxon>
        <taxon>Rhodobacterales</taxon>
        <taxon>Roseobacteraceae</taxon>
        <taxon>Thalassovita</taxon>
    </lineage>
</organism>
<feature type="transmembrane region" description="Helical" evidence="1">
    <location>
        <begin position="105"/>
        <end position="124"/>
    </location>
</feature>
<feature type="transmembrane region" description="Helical" evidence="1">
    <location>
        <begin position="350"/>
        <end position="370"/>
    </location>
</feature>
<feature type="transmembrane region" description="Helical" evidence="1">
    <location>
        <begin position="43"/>
        <end position="63"/>
    </location>
</feature>
<feature type="transmembrane region" description="Helical" evidence="1">
    <location>
        <begin position="70"/>
        <end position="90"/>
    </location>
</feature>
<feature type="transmembrane region" description="Helical" evidence="1">
    <location>
        <begin position="184"/>
        <end position="204"/>
    </location>
</feature>
<accession>A0A4S3MBF7</accession>
<evidence type="ECO:0000313" key="3">
    <source>
        <dbReference type="Proteomes" id="UP000306113"/>
    </source>
</evidence>
<keyword evidence="1" id="KW-1133">Transmembrane helix</keyword>
<sequence length="592" mass="64499">MTDRQNTDWTRTRIAMTLVGMAGGAALYALIDILPELVRNERILMFISIVIVGFFQVLLAMTGPVSLARAALPSLGWATGVGGLFLWASFRFDKLDDFVDSGHPIAAPMMLYLVGTPFLTVILIDGPRGWRDYAALFQTAWTVLVRFAAAGLFTGLVWGVLFLSNALLELVGIDLIERILELDPVPFLITGGVFGLALAVAHEWRDYVSPHLLLRLLRLLVPLVVPVLALFLIAVLLSGMNEVLFLFSETAMLLSVAIGAITLVTVSVDRDEAHQVQARLMRGAVRALAVMLLPLAALAVWGIAQRVMQYGWTPDRVLAGLCAGMVALYGVAYSASALWRGDFGGRIRAINIRLALLSLALAALWLTPVLNAERISAGSQLARIVEGRVSPDAAPIWELAKRWGQPGRAAIYELRQREGYPQREEVVKLADAAEAADTRSDFIDTENGETPKDRAEKLAALLPLRPEGTELPAKALEGLSDWHLREALDACRRSFDDGRPGCVYLEVTFNPARQGRQGVLVLRQSDNRASAWGTLIGDSGMERTGELMDLAQDRWPRLDASIITQIMEGAYSIAPAGLNALNVGGMSLFPDN</sequence>
<evidence type="ECO:0000313" key="2">
    <source>
        <dbReference type="EMBL" id="THD75676.1"/>
    </source>
</evidence>
<dbReference type="OrthoDB" id="7402611at2"/>
<evidence type="ECO:0000256" key="1">
    <source>
        <dbReference type="SAM" id="Phobius"/>
    </source>
</evidence>
<dbReference type="AlphaFoldDB" id="A0A4S3MBF7"/>
<dbReference type="Pfam" id="PF13687">
    <property type="entry name" value="DUF4153"/>
    <property type="match status" value="1"/>
</dbReference>
<dbReference type="Proteomes" id="UP000306113">
    <property type="component" value="Unassembled WGS sequence"/>
</dbReference>
<reference evidence="2 3" key="1">
    <citation type="submission" date="2019-04" db="EMBL/GenBank/DDBJ databases">
        <title>Draft genome sequence of Youngimonas vesicularis.</title>
        <authorList>
            <person name="Hameed A."/>
        </authorList>
    </citation>
    <scope>NUCLEOTIDE SEQUENCE [LARGE SCALE GENOMIC DNA]</scope>
    <source>
        <strain evidence="2 3">CC-AMW-E</strain>
    </source>
</reference>
<comment type="caution">
    <text evidence="2">The sequence shown here is derived from an EMBL/GenBank/DDBJ whole genome shotgun (WGS) entry which is preliminary data.</text>
</comment>
<dbReference type="InterPro" id="IPR025291">
    <property type="entry name" value="DUF4153"/>
</dbReference>
<keyword evidence="3" id="KW-1185">Reference proteome</keyword>
<feature type="transmembrane region" description="Helical" evidence="1">
    <location>
        <begin position="144"/>
        <end position="164"/>
    </location>
</feature>
<name>A0A4S3MBF7_9RHOB</name>
<feature type="transmembrane region" description="Helical" evidence="1">
    <location>
        <begin position="316"/>
        <end position="338"/>
    </location>
</feature>
<dbReference type="RefSeq" id="WP_136338039.1">
    <property type="nucleotide sequence ID" value="NZ_SSMD01000002.1"/>
</dbReference>